<dbReference type="EMBL" id="CP000667">
    <property type="protein sequence ID" value="ABP52783.1"/>
    <property type="molecule type" value="Genomic_DNA"/>
</dbReference>
<comment type="subcellular location">
    <subcellularLocation>
        <location evidence="1">Cytoplasm</location>
    </subcellularLocation>
</comment>
<gene>
    <name evidence="9" type="ordered locus">Strop_0298</name>
</gene>
<evidence type="ECO:0000256" key="4">
    <source>
        <dbReference type="ARBA" id="ARBA00022618"/>
    </source>
</evidence>
<evidence type="ECO:0000256" key="6">
    <source>
        <dbReference type="ARBA" id="ARBA00023306"/>
    </source>
</evidence>
<dbReference type="InterPro" id="IPR007793">
    <property type="entry name" value="DivIVA_fam"/>
</dbReference>
<dbReference type="InterPro" id="IPR019933">
    <property type="entry name" value="DivIVA_domain"/>
</dbReference>
<protein>
    <recommendedName>
        <fullName evidence="2">Cell wall synthesis protein Wag31</fullName>
    </recommendedName>
    <alternativeName>
        <fullName evidence="7">Antigen 84</fullName>
    </alternativeName>
</protein>
<keyword evidence="6" id="KW-0131">Cell cycle</keyword>
<evidence type="ECO:0000256" key="7">
    <source>
        <dbReference type="ARBA" id="ARBA00031737"/>
    </source>
</evidence>
<dbReference type="eggNOG" id="COG3599">
    <property type="taxonomic scope" value="Bacteria"/>
</dbReference>
<keyword evidence="3" id="KW-0963">Cytoplasm</keyword>
<proteinExistence type="predicted"/>
<evidence type="ECO:0000256" key="8">
    <source>
        <dbReference type="SAM" id="MobiDB-lite"/>
    </source>
</evidence>
<dbReference type="Pfam" id="PF05103">
    <property type="entry name" value="DivIVA"/>
    <property type="match status" value="1"/>
</dbReference>
<dbReference type="GO" id="GO:0051301">
    <property type="term" value="P:cell division"/>
    <property type="evidence" value="ECO:0007669"/>
    <property type="project" value="UniProtKB-KW"/>
</dbReference>
<feature type="region of interest" description="Disordered" evidence="8">
    <location>
        <begin position="1"/>
        <end position="67"/>
    </location>
</feature>
<evidence type="ECO:0000256" key="1">
    <source>
        <dbReference type="ARBA" id="ARBA00004496"/>
    </source>
</evidence>
<dbReference type="GO" id="GO:0005737">
    <property type="term" value="C:cytoplasm"/>
    <property type="evidence" value="ECO:0007669"/>
    <property type="project" value="UniProtKB-SubCell"/>
</dbReference>
<reference evidence="10" key="1">
    <citation type="journal article" date="2007" name="Proc. Natl. Acad. Sci. U.S.A.">
        <title>Genome sequencing reveals complex secondary metabolome in the marine actinomycete Salinispora tropica.</title>
        <authorList>
            <person name="Udwary D.W."/>
            <person name="Zeigler L."/>
            <person name="Asolkar R.N."/>
            <person name="Singan V."/>
            <person name="Lapidus A."/>
            <person name="Fenical W."/>
            <person name="Jensen P.R."/>
            <person name="Moore B.S."/>
        </authorList>
    </citation>
    <scope>NUCLEOTIDE SEQUENCE [LARGE SCALE GENOMIC DNA]</scope>
    <source>
        <strain evidence="10">ATCC BAA-916 / DSM 44818 / CNB-440</strain>
    </source>
</reference>
<keyword evidence="4" id="KW-0132">Cell division</keyword>
<accession>A4X1N3</accession>
<dbReference type="HOGENOM" id="CLU_1926103_0_0_11"/>
<dbReference type="NCBIfam" id="TIGR03544">
    <property type="entry name" value="DivI1A_domain"/>
    <property type="match status" value="1"/>
</dbReference>
<feature type="compositionally biased region" description="Basic residues" evidence="8">
    <location>
        <begin position="1"/>
        <end position="12"/>
    </location>
</feature>
<dbReference type="Proteomes" id="UP000000235">
    <property type="component" value="Chromosome"/>
</dbReference>
<dbReference type="Gene3D" id="6.10.250.660">
    <property type="match status" value="1"/>
</dbReference>
<evidence type="ECO:0000256" key="2">
    <source>
        <dbReference type="ARBA" id="ARBA00018787"/>
    </source>
</evidence>
<evidence type="ECO:0000313" key="10">
    <source>
        <dbReference type="Proteomes" id="UP000000235"/>
    </source>
</evidence>
<evidence type="ECO:0000313" key="9">
    <source>
        <dbReference type="EMBL" id="ABP52783.1"/>
    </source>
</evidence>
<name>A4X1N3_SALTO</name>
<keyword evidence="10" id="KW-1185">Reference proteome</keyword>
<evidence type="ECO:0000256" key="5">
    <source>
        <dbReference type="ARBA" id="ARBA00023054"/>
    </source>
</evidence>
<evidence type="ECO:0000256" key="3">
    <source>
        <dbReference type="ARBA" id="ARBA00022490"/>
    </source>
</evidence>
<organism evidence="9 10">
    <name type="scientific">Salinispora tropica (strain ATCC BAA-916 / DSM 44818 / JCM 13857 / NBRC 105044 / CNB-440)</name>
    <dbReference type="NCBI Taxonomy" id="369723"/>
    <lineage>
        <taxon>Bacteria</taxon>
        <taxon>Bacillati</taxon>
        <taxon>Actinomycetota</taxon>
        <taxon>Actinomycetes</taxon>
        <taxon>Micromonosporales</taxon>
        <taxon>Micromonosporaceae</taxon>
        <taxon>Salinispora</taxon>
    </lineage>
</organism>
<dbReference type="KEGG" id="stp:Strop_0298"/>
<dbReference type="STRING" id="369723.Strop_0298"/>
<keyword evidence="5" id="KW-0175">Coiled coil</keyword>
<dbReference type="AlphaFoldDB" id="A4X1N3"/>
<sequence>MRNPFRRFRRWRDRPAPSHPTARTDSLIGANVRRPTGTDSEVDRHRSYAGNAGGHHRSATHWPLTPEQVRQQQFPQVRRGLDASEVELFLYRVAADLSAVQTELRRTRDENIRIKRALRDWQSRFTPGVRA</sequence>